<comment type="subcellular location">
    <subcellularLocation>
        <location evidence="1">Membrane</location>
    </subcellularLocation>
</comment>
<feature type="transmembrane region" description="Helical" evidence="6">
    <location>
        <begin position="77"/>
        <end position="94"/>
    </location>
</feature>
<dbReference type="EMBL" id="LT594499">
    <property type="protein sequence ID" value="SBT79643.1"/>
    <property type="molecule type" value="Genomic_DNA"/>
</dbReference>
<feature type="transmembrane region" description="Helical" evidence="6">
    <location>
        <begin position="51"/>
        <end position="70"/>
    </location>
</feature>
<feature type="transmembrane region" description="Helical" evidence="6">
    <location>
        <begin position="344"/>
        <end position="363"/>
    </location>
</feature>
<protein>
    <submittedName>
        <fullName evidence="7">Choline/ethanolaminephosphotransferase, putative</fullName>
    </submittedName>
</protein>
<organism evidence="7 8">
    <name type="scientific">Plasmodium malariae</name>
    <dbReference type="NCBI Taxonomy" id="5858"/>
    <lineage>
        <taxon>Eukaryota</taxon>
        <taxon>Sar</taxon>
        <taxon>Alveolata</taxon>
        <taxon>Apicomplexa</taxon>
        <taxon>Aconoidasida</taxon>
        <taxon>Haemosporida</taxon>
        <taxon>Plasmodiidae</taxon>
        <taxon>Plasmodium</taxon>
        <taxon>Plasmodium (Plasmodium)</taxon>
    </lineage>
</organism>
<dbReference type="InterPro" id="IPR000462">
    <property type="entry name" value="CDP-OH_P_trans"/>
</dbReference>
<feature type="transmembrane region" description="Helical" evidence="6">
    <location>
        <begin position="279"/>
        <end position="295"/>
    </location>
</feature>
<dbReference type="Gene3D" id="1.20.120.1760">
    <property type="match status" value="1"/>
</dbReference>
<feature type="transmembrane region" description="Helical" evidence="6">
    <location>
        <begin position="307"/>
        <end position="324"/>
    </location>
</feature>
<name>A0A1C3KZE4_PLAMA</name>
<evidence type="ECO:0000256" key="6">
    <source>
        <dbReference type="SAM" id="Phobius"/>
    </source>
</evidence>
<dbReference type="GO" id="GO:0016020">
    <property type="term" value="C:membrane"/>
    <property type="evidence" value="ECO:0007669"/>
    <property type="project" value="UniProtKB-SubCell"/>
</dbReference>
<evidence type="ECO:0000256" key="1">
    <source>
        <dbReference type="ARBA" id="ARBA00004370"/>
    </source>
</evidence>
<keyword evidence="6" id="KW-1133">Transmembrane helix</keyword>
<evidence type="ECO:0000256" key="3">
    <source>
        <dbReference type="ARBA" id="ARBA00022679"/>
    </source>
</evidence>
<sequence>MGIFLKLHKSVYANCKSYVYKSSGHSILDNLFDAYWNLCVKLIPKSVTANMLTLIAFLCSTIAFLIMYLFDISNKKNDYIFLYISFFLFMYQTLDALDGKQARRTNTSSPLGQLFDHGCDSITSSLFVFIGGKVTCLPKGLCFFTWIEHYTKVYNTALGSIGVTESDIFVREINNIIALCVVRGIKGAAIYESATLKDILPGTVTFLGKTVINLRLLTILSVTVYFFLIRSLIRSSYMGVKTAKKKKKEAALQLLTYFLFILVQYYFYESTLTNKNELLFFTIVGLYSAFYTLHMNLSNILKIKMDYFPLPIMVYYFFIAFLFVKRRTNHHLLDYAVFNENHILYYMLIFGTLYLFDYAYTVITNICKELNITFLFNKKKKK</sequence>
<reference evidence="7 8" key="1">
    <citation type="submission" date="2016-06" db="EMBL/GenBank/DDBJ databases">
        <authorList>
            <consortium name="Pathogen Informatics"/>
        </authorList>
    </citation>
    <scope>NUCLEOTIDE SEQUENCE [LARGE SCALE GENOMIC DNA]</scope>
    <source>
        <strain evidence="7">PmlGA01</strain>
    </source>
</reference>
<dbReference type="InterPro" id="IPR043130">
    <property type="entry name" value="CDP-OH_PTrfase_TM_dom"/>
</dbReference>
<dbReference type="GO" id="GO:0008654">
    <property type="term" value="P:phospholipid biosynthetic process"/>
    <property type="evidence" value="ECO:0007669"/>
    <property type="project" value="InterPro"/>
</dbReference>
<evidence type="ECO:0000256" key="5">
    <source>
        <dbReference type="RuleBase" id="RU003750"/>
    </source>
</evidence>
<dbReference type="InterPro" id="IPR014472">
    <property type="entry name" value="CHOPT"/>
</dbReference>
<dbReference type="InterPro" id="IPR048254">
    <property type="entry name" value="CDP_ALCOHOL_P_TRANSF_CS"/>
</dbReference>
<proteinExistence type="inferred from homology"/>
<dbReference type="PIRSF" id="PIRSF015665">
    <property type="entry name" value="CHOPT"/>
    <property type="match status" value="1"/>
</dbReference>
<dbReference type="PANTHER" id="PTHR10414">
    <property type="entry name" value="ETHANOLAMINEPHOSPHOTRANSFERASE"/>
    <property type="match status" value="1"/>
</dbReference>
<dbReference type="Proteomes" id="UP000219799">
    <property type="component" value="Chromosome 11"/>
</dbReference>
<gene>
    <name evidence="7" type="primary">CEPT</name>
    <name evidence="7" type="ORF">PMLGA01_110023800</name>
</gene>
<evidence type="ECO:0000256" key="2">
    <source>
        <dbReference type="ARBA" id="ARBA00010441"/>
    </source>
</evidence>
<keyword evidence="4 6" id="KW-0472">Membrane</keyword>
<keyword evidence="3 5" id="KW-0808">Transferase</keyword>
<evidence type="ECO:0000313" key="7">
    <source>
        <dbReference type="EMBL" id="SBT79643.1"/>
    </source>
</evidence>
<dbReference type="PANTHER" id="PTHR10414:SF37">
    <property type="entry name" value="BB IN A BOXCAR, ISOFORM C"/>
    <property type="match status" value="1"/>
</dbReference>
<evidence type="ECO:0000256" key="4">
    <source>
        <dbReference type="ARBA" id="ARBA00023136"/>
    </source>
</evidence>
<feature type="transmembrane region" description="Helical" evidence="6">
    <location>
        <begin position="210"/>
        <end position="229"/>
    </location>
</feature>
<comment type="similarity">
    <text evidence="2 5">Belongs to the CDP-alcohol phosphatidyltransferase class-I family.</text>
</comment>
<dbReference type="GO" id="GO:0016780">
    <property type="term" value="F:phosphotransferase activity, for other substituted phosphate groups"/>
    <property type="evidence" value="ECO:0007669"/>
    <property type="project" value="InterPro"/>
</dbReference>
<dbReference type="Pfam" id="PF01066">
    <property type="entry name" value="CDP-OH_P_transf"/>
    <property type="match status" value="1"/>
</dbReference>
<accession>A0A1C3KZE4</accession>
<dbReference type="VEuPathDB" id="PlasmoDB:PmUG01_11035300"/>
<keyword evidence="6" id="KW-0812">Transmembrane</keyword>
<evidence type="ECO:0000313" key="8">
    <source>
        <dbReference type="Proteomes" id="UP000219799"/>
    </source>
</evidence>
<feature type="transmembrane region" description="Helical" evidence="6">
    <location>
        <begin position="250"/>
        <end position="267"/>
    </location>
</feature>
<dbReference type="PROSITE" id="PS00379">
    <property type="entry name" value="CDP_ALCOHOL_P_TRANSF"/>
    <property type="match status" value="1"/>
</dbReference>
<dbReference type="AlphaFoldDB" id="A0A1C3KZE4"/>